<proteinExistence type="predicted"/>
<accession>A0A4C2AGU5</accession>
<gene>
    <name evidence="1" type="ORF">EVAR_72980_1</name>
</gene>
<dbReference type="EMBL" id="BGZK01003112">
    <property type="protein sequence ID" value="GBP98299.1"/>
    <property type="molecule type" value="Genomic_DNA"/>
</dbReference>
<evidence type="ECO:0000313" key="1">
    <source>
        <dbReference type="EMBL" id="GBP98299.1"/>
    </source>
</evidence>
<dbReference type="AlphaFoldDB" id="A0A4C2AGU5"/>
<dbReference type="Proteomes" id="UP000299102">
    <property type="component" value="Unassembled WGS sequence"/>
</dbReference>
<comment type="caution">
    <text evidence="1">The sequence shown here is derived from an EMBL/GenBank/DDBJ whole genome shotgun (WGS) entry which is preliminary data.</text>
</comment>
<evidence type="ECO:0000313" key="2">
    <source>
        <dbReference type="Proteomes" id="UP000299102"/>
    </source>
</evidence>
<organism evidence="1 2">
    <name type="scientific">Eumeta variegata</name>
    <name type="common">Bagworm moth</name>
    <name type="synonym">Eumeta japonica</name>
    <dbReference type="NCBI Taxonomy" id="151549"/>
    <lineage>
        <taxon>Eukaryota</taxon>
        <taxon>Metazoa</taxon>
        <taxon>Ecdysozoa</taxon>
        <taxon>Arthropoda</taxon>
        <taxon>Hexapoda</taxon>
        <taxon>Insecta</taxon>
        <taxon>Pterygota</taxon>
        <taxon>Neoptera</taxon>
        <taxon>Endopterygota</taxon>
        <taxon>Lepidoptera</taxon>
        <taxon>Glossata</taxon>
        <taxon>Ditrysia</taxon>
        <taxon>Tineoidea</taxon>
        <taxon>Psychidae</taxon>
        <taxon>Oiketicinae</taxon>
        <taxon>Eumeta</taxon>
    </lineage>
</organism>
<protein>
    <submittedName>
        <fullName evidence="1">Uncharacterized protein</fullName>
    </submittedName>
</protein>
<keyword evidence="2" id="KW-1185">Reference proteome</keyword>
<name>A0A4C2AGU5_EUMVA</name>
<reference evidence="1 2" key="1">
    <citation type="journal article" date="2019" name="Commun. Biol.">
        <title>The bagworm genome reveals a unique fibroin gene that provides high tensile strength.</title>
        <authorList>
            <person name="Kono N."/>
            <person name="Nakamura H."/>
            <person name="Ohtoshi R."/>
            <person name="Tomita M."/>
            <person name="Numata K."/>
            <person name="Arakawa K."/>
        </authorList>
    </citation>
    <scope>NUCLEOTIDE SEQUENCE [LARGE SCALE GENOMIC DNA]</scope>
</reference>
<sequence length="154" mass="17104">MAVFGLEASNGSHSNFSFVCRILVLMKQISDLISIAKSRYSSSHFRFDLGEEQHLDLLLSGYRGLGKPRSGIGCRIFTGENAFGLSLVLLHEPYPIAIISVPWGWCPGFLLRENLRQSLVEVLLVATDCSRIPVSLERLVRNARTLAGSRAERN</sequence>